<evidence type="ECO:0000256" key="2">
    <source>
        <dbReference type="ARBA" id="ARBA00022448"/>
    </source>
</evidence>
<sequence>MIRGALDFGRRLMADRAAAGGAVLIALLVLAAILAPILATHPEDVWAFHLTERLEAPSLSHLFGTDRMGADIYSRILFGARITITIAVVAVGTAVVIGVPIGLLAGYYRNWFSDLLMRVSDIFLAVPQIVLAIAIAQTLGPSIENVILALSITYWPFWARLVYAETRSVKNEVFIEAASAMGASDLRIAVLHILPNIASAIIVRTSIGMGATILTAAALGFLGLGAPPPTPEWGRMISESREFLPDAWWYATAPGLAIFVVVMGFNLLGDGLRDILDPKFRRGGVK</sequence>
<evidence type="ECO:0000256" key="6">
    <source>
        <dbReference type="ARBA" id="ARBA00022927"/>
    </source>
</evidence>
<evidence type="ECO:0000256" key="1">
    <source>
        <dbReference type="ARBA" id="ARBA00004651"/>
    </source>
</evidence>
<protein>
    <submittedName>
        <fullName evidence="11">D,D-dipeptide ABC transporter permease</fullName>
    </submittedName>
</protein>
<dbReference type="Pfam" id="PF00528">
    <property type="entry name" value="BPD_transp_1"/>
    <property type="match status" value="1"/>
</dbReference>
<keyword evidence="12" id="KW-1185">Reference proteome</keyword>
<dbReference type="SUPFAM" id="SSF161098">
    <property type="entry name" value="MetI-like"/>
    <property type="match status" value="1"/>
</dbReference>
<dbReference type="PANTHER" id="PTHR43386">
    <property type="entry name" value="OLIGOPEPTIDE TRANSPORT SYSTEM PERMEASE PROTEIN APPC"/>
    <property type="match status" value="1"/>
</dbReference>
<dbReference type="Pfam" id="PF12911">
    <property type="entry name" value="OppC_N"/>
    <property type="match status" value="1"/>
</dbReference>
<keyword evidence="3" id="KW-1003">Cell membrane</keyword>
<dbReference type="InterPro" id="IPR000515">
    <property type="entry name" value="MetI-like"/>
</dbReference>
<dbReference type="GO" id="GO:0005886">
    <property type="term" value="C:plasma membrane"/>
    <property type="evidence" value="ECO:0007669"/>
    <property type="project" value="UniProtKB-SubCell"/>
</dbReference>
<comment type="subcellular location">
    <subcellularLocation>
        <location evidence="1 9">Cell membrane</location>
        <topology evidence="1 9">Multi-pass membrane protein</topology>
    </subcellularLocation>
</comment>
<evidence type="ECO:0000256" key="5">
    <source>
        <dbReference type="ARBA" id="ARBA00022856"/>
    </source>
</evidence>
<comment type="similarity">
    <text evidence="9">Belongs to the binding-protein-dependent transport system permease family.</text>
</comment>
<evidence type="ECO:0000256" key="8">
    <source>
        <dbReference type="ARBA" id="ARBA00023136"/>
    </source>
</evidence>
<keyword evidence="7 9" id="KW-1133">Transmembrane helix</keyword>
<evidence type="ECO:0000256" key="3">
    <source>
        <dbReference type="ARBA" id="ARBA00022475"/>
    </source>
</evidence>
<gene>
    <name evidence="11" type="ORF">DLJ53_20875</name>
</gene>
<dbReference type="RefSeq" id="WP_111348799.1">
    <property type="nucleotide sequence ID" value="NZ_JAIWKD010000007.1"/>
</dbReference>
<feature type="domain" description="ABC transmembrane type-1" evidence="10">
    <location>
        <begin position="80"/>
        <end position="269"/>
    </location>
</feature>
<dbReference type="InterPro" id="IPR035906">
    <property type="entry name" value="MetI-like_sf"/>
</dbReference>
<dbReference type="EMBL" id="QHHQ01000004">
    <property type="protein sequence ID" value="RAI00166.1"/>
    <property type="molecule type" value="Genomic_DNA"/>
</dbReference>
<keyword evidence="5" id="KW-0571">Peptide transport</keyword>
<evidence type="ECO:0000313" key="11">
    <source>
        <dbReference type="EMBL" id="RAI00166.1"/>
    </source>
</evidence>
<feature type="transmembrane region" description="Helical" evidence="9">
    <location>
        <begin position="146"/>
        <end position="163"/>
    </location>
</feature>
<dbReference type="PANTHER" id="PTHR43386:SF1">
    <property type="entry name" value="D,D-DIPEPTIDE TRANSPORT SYSTEM PERMEASE PROTEIN DDPC-RELATED"/>
    <property type="match status" value="1"/>
</dbReference>
<keyword evidence="6" id="KW-0653">Protein transport</keyword>
<dbReference type="GO" id="GO:0055085">
    <property type="term" value="P:transmembrane transport"/>
    <property type="evidence" value="ECO:0007669"/>
    <property type="project" value="InterPro"/>
</dbReference>
<feature type="transmembrane region" description="Helical" evidence="9">
    <location>
        <begin position="82"/>
        <end position="107"/>
    </location>
</feature>
<keyword evidence="4 9" id="KW-0812">Transmembrane</keyword>
<accession>A0A8B2NKY2</accession>
<organism evidence="11 12">
    <name type="scientific">Acuticoccus sediminis</name>
    <dbReference type="NCBI Taxonomy" id="2184697"/>
    <lineage>
        <taxon>Bacteria</taxon>
        <taxon>Pseudomonadati</taxon>
        <taxon>Pseudomonadota</taxon>
        <taxon>Alphaproteobacteria</taxon>
        <taxon>Hyphomicrobiales</taxon>
        <taxon>Amorphaceae</taxon>
        <taxon>Acuticoccus</taxon>
    </lineage>
</organism>
<evidence type="ECO:0000256" key="9">
    <source>
        <dbReference type="RuleBase" id="RU363032"/>
    </source>
</evidence>
<comment type="caution">
    <text evidence="11">The sequence shown here is derived from an EMBL/GenBank/DDBJ whole genome shotgun (WGS) entry which is preliminary data.</text>
</comment>
<dbReference type="CDD" id="cd06261">
    <property type="entry name" value="TM_PBP2"/>
    <property type="match status" value="1"/>
</dbReference>
<reference evidence="11 12" key="1">
    <citation type="submission" date="2018-05" db="EMBL/GenBank/DDBJ databases">
        <title>Acuticoccus sediminis sp. nov., isolated from deep-sea sediment of Indian Ocean.</title>
        <authorList>
            <person name="Liu X."/>
            <person name="Lai Q."/>
            <person name="Du Y."/>
            <person name="Sun F."/>
            <person name="Zhang X."/>
            <person name="Wang S."/>
            <person name="Shao Z."/>
        </authorList>
    </citation>
    <scope>NUCLEOTIDE SEQUENCE [LARGE SCALE GENOMIC DNA]</scope>
    <source>
        <strain evidence="11 12">PTG4-2</strain>
    </source>
</reference>
<evidence type="ECO:0000256" key="4">
    <source>
        <dbReference type="ARBA" id="ARBA00022692"/>
    </source>
</evidence>
<dbReference type="GO" id="GO:0015031">
    <property type="term" value="P:protein transport"/>
    <property type="evidence" value="ECO:0007669"/>
    <property type="project" value="UniProtKB-KW"/>
</dbReference>
<keyword evidence="2 9" id="KW-0813">Transport</keyword>
<dbReference type="AlphaFoldDB" id="A0A8B2NKY2"/>
<keyword evidence="8 9" id="KW-0472">Membrane</keyword>
<evidence type="ECO:0000313" key="12">
    <source>
        <dbReference type="Proteomes" id="UP000249590"/>
    </source>
</evidence>
<dbReference type="InterPro" id="IPR050366">
    <property type="entry name" value="BP-dependent_transpt_permease"/>
</dbReference>
<evidence type="ECO:0000256" key="7">
    <source>
        <dbReference type="ARBA" id="ARBA00022989"/>
    </source>
</evidence>
<dbReference type="PROSITE" id="PS50928">
    <property type="entry name" value="ABC_TM1"/>
    <property type="match status" value="1"/>
</dbReference>
<feature type="transmembrane region" description="Helical" evidence="9">
    <location>
        <begin position="207"/>
        <end position="227"/>
    </location>
</feature>
<proteinExistence type="inferred from homology"/>
<name>A0A8B2NKY2_9HYPH</name>
<dbReference type="Gene3D" id="1.10.3720.10">
    <property type="entry name" value="MetI-like"/>
    <property type="match status" value="1"/>
</dbReference>
<feature type="transmembrane region" description="Helical" evidence="9">
    <location>
        <begin position="247"/>
        <end position="269"/>
    </location>
</feature>
<feature type="transmembrane region" description="Helical" evidence="9">
    <location>
        <begin position="21"/>
        <end position="39"/>
    </location>
</feature>
<dbReference type="Proteomes" id="UP000249590">
    <property type="component" value="Unassembled WGS sequence"/>
</dbReference>
<dbReference type="InterPro" id="IPR025966">
    <property type="entry name" value="OppC_N"/>
</dbReference>
<evidence type="ECO:0000259" key="10">
    <source>
        <dbReference type="PROSITE" id="PS50928"/>
    </source>
</evidence>
<dbReference type="GO" id="GO:0015833">
    <property type="term" value="P:peptide transport"/>
    <property type="evidence" value="ECO:0007669"/>
    <property type="project" value="UniProtKB-KW"/>
</dbReference>
<feature type="transmembrane region" description="Helical" evidence="9">
    <location>
        <begin position="119"/>
        <end position="140"/>
    </location>
</feature>
<dbReference type="OrthoDB" id="9766870at2"/>